<evidence type="ECO:0000313" key="2">
    <source>
        <dbReference type="EMBL" id="CCE98265.1"/>
    </source>
</evidence>
<evidence type="ECO:0000313" key="3">
    <source>
        <dbReference type="Proteomes" id="UP000007735"/>
    </source>
</evidence>
<dbReference type="PATRIC" id="fig|380.5.peg.3993"/>
<reference evidence="2 3" key="1">
    <citation type="journal article" date="2012" name="J. Bacteriol.">
        <title>Genome sequence of the soybean symbiont Sinorhizobium fredii HH103.</title>
        <authorList>
            <person name="Weidner S."/>
            <person name="Becker A."/>
            <person name="Bonilla I."/>
            <person name="Jaenicke S."/>
            <person name="Lloret J."/>
            <person name="Margaret I."/>
            <person name="Puhler A."/>
            <person name="Ruiz-Sainz J.E."/>
            <person name="Schneiker-Bekel S."/>
            <person name="Szczepanowski R."/>
            <person name="Vinardell J.M."/>
            <person name="Zehner S."/>
            <person name="Gottfert M."/>
        </authorList>
    </citation>
    <scope>NUCLEOTIDE SEQUENCE [LARGE SCALE GENOMIC DNA]</scope>
    <source>
        <strain evidence="2 3">HH103</strain>
    </source>
</reference>
<dbReference type="KEGG" id="sfh:SFHH103_03774"/>
<gene>
    <name evidence="2" type="ordered locus">SFHH103_03774</name>
</gene>
<feature type="compositionally biased region" description="Polar residues" evidence="1">
    <location>
        <begin position="101"/>
        <end position="113"/>
    </location>
</feature>
<organism evidence="2 3">
    <name type="scientific">Sinorhizobium fredii (strain HH103)</name>
    <dbReference type="NCBI Taxonomy" id="1117943"/>
    <lineage>
        <taxon>Bacteria</taxon>
        <taxon>Pseudomonadati</taxon>
        <taxon>Pseudomonadota</taxon>
        <taxon>Alphaproteobacteria</taxon>
        <taxon>Hyphomicrobiales</taxon>
        <taxon>Rhizobiaceae</taxon>
        <taxon>Sinorhizobium/Ensifer group</taxon>
        <taxon>Sinorhizobium</taxon>
    </lineage>
</organism>
<dbReference type="HOGENOM" id="CLU_2289334_0_0_5"/>
<dbReference type="STRING" id="1117943.SFHH103_03774"/>
<accession>G9A5E4</accession>
<dbReference type="EMBL" id="HE616890">
    <property type="protein sequence ID" value="CCE98265.1"/>
    <property type="molecule type" value="Genomic_DNA"/>
</dbReference>
<evidence type="ECO:0000256" key="1">
    <source>
        <dbReference type="SAM" id="MobiDB-lite"/>
    </source>
</evidence>
<dbReference type="Proteomes" id="UP000007735">
    <property type="component" value="Chromosome"/>
</dbReference>
<protein>
    <submittedName>
        <fullName evidence="2">Uncharacterized protein</fullName>
    </submittedName>
</protein>
<feature type="region of interest" description="Disordered" evidence="1">
    <location>
        <begin position="85"/>
        <end position="113"/>
    </location>
</feature>
<dbReference type="AlphaFoldDB" id="G9A5E4"/>
<dbReference type="eggNOG" id="ENOG503463B">
    <property type="taxonomic scope" value="Bacteria"/>
</dbReference>
<proteinExistence type="predicted"/>
<sequence>MVMGEKRRKVYEALVDGATHGYSDKNLYDFVLKRCPKTSSKKLVRASLLALTDPDLKDRNVLATIYALAIKHRLDEVRIDEIDLEEDEDISEPAPLVSGNRPAQQPSDQDIPA</sequence>
<name>G9A5E4_SINF1</name>